<feature type="region of interest" description="Disordered" evidence="3">
    <location>
        <begin position="440"/>
        <end position="466"/>
    </location>
</feature>
<comment type="caution">
    <text evidence="6">The sequence shown here is derived from an EMBL/GenBank/DDBJ whole genome shotgun (WGS) entry which is preliminary data.</text>
</comment>
<keyword evidence="1" id="KW-0328">Glycosyltransferase</keyword>
<evidence type="ECO:0000256" key="3">
    <source>
        <dbReference type="SAM" id="MobiDB-lite"/>
    </source>
</evidence>
<organism evidence="6 7">
    <name type="scientific">Brevibacterium aurantiacum</name>
    <dbReference type="NCBI Taxonomy" id="273384"/>
    <lineage>
        <taxon>Bacteria</taxon>
        <taxon>Bacillati</taxon>
        <taxon>Actinomycetota</taxon>
        <taxon>Actinomycetes</taxon>
        <taxon>Micrococcales</taxon>
        <taxon>Brevibacteriaceae</taxon>
        <taxon>Brevibacterium</taxon>
    </lineage>
</organism>
<evidence type="ECO:0000313" key="7">
    <source>
        <dbReference type="Proteomes" id="UP000316406"/>
    </source>
</evidence>
<protein>
    <submittedName>
        <fullName evidence="6">Glycosyltransferase family 4 protein</fullName>
    </submittedName>
</protein>
<evidence type="ECO:0000259" key="5">
    <source>
        <dbReference type="Pfam" id="PF13439"/>
    </source>
</evidence>
<evidence type="ECO:0000259" key="4">
    <source>
        <dbReference type="Pfam" id="PF00534"/>
    </source>
</evidence>
<evidence type="ECO:0000313" key="6">
    <source>
        <dbReference type="EMBL" id="TSI19633.1"/>
    </source>
</evidence>
<dbReference type="Gene3D" id="3.40.50.2000">
    <property type="entry name" value="Glycogen Phosphorylase B"/>
    <property type="match status" value="2"/>
</dbReference>
<gene>
    <name evidence="6" type="ORF">FO013_01395</name>
</gene>
<dbReference type="AlphaFoldDB" id="A0A556CQE5"/>
<dbReference type="CDD" id="cd03801">
    <property type="entry name" value="GT4_PimA-like"/>
    <property type="match status" value="1"/>
</dbReference>
<dbReference type="Pfam" id="PF13439">
    <property type="entry name" value="Glyco_transf_4"/>
    <property type="match status" value="1"/>
</dbReference>
<dbReference type="RefSeq" id="WP_143920706.1">
    <property type="nucleotide sequence ID" value="NZ_VLTK01000001.1"/>
</dbReference>
<dbReference type="SUPFAM" id="SSF53756">
    <property type="entry name" value="UDP-Glycosyltransferase/glycogen phosphorylase"/>
    <property type="match status" value="1"/>
</dbReference>
<name>A0A556CQE5_BREAU</name>
<reference evidence="6 7" key="1">
    <citation type="submission" date="2019-07" db="EMBL/GenBank/DDBJ databases">
        <title>Draft genome sequence of Brevibacterium aurantiacum XU54 isolated from Xinjiang China.</title>
        <authorList>
            <person name="Xu X."/>
        </authorList>
    </citation>
    <scope>NUCLEOTIDE SEQUENCE [LARGE SCALE GENOMIC DNA]</scope>
    <source>
        <strain evidence="6 7">XU54</strain>
    </source>
</reference>
<dbReference type="GO" id="GO:0016757">
    <property type="term" value="F:glycosyltransferase activity"/>
    <property type="evidence" value="ECO:0007669"/>
    <property type="project" value="UniProtKB-KW"/>
</dbReference>
<dbReference type="OrthoDB" id="6286688at2"/>
<keyword evidence="2 6" id="KW-0808">Transferase</keyword>
<keyword evidence="7" id="KW-1185">Reference proteome</keyword>
<dbReference type="InterPro" id="IPR028098">
    <property type="entry name" value="Glyco_trans_4-like_N"/>
</dbReference>
<feature type="domain" description="Glycosyltransferase subfamily 4-like N-terminal" evidence="5">
    <location>
        <begin position="119"/>
        <end position="221"/>
    </location>
</feature>
<dbReference type="GO" id="GO:1901137">
    <property type="term" value="P:carbohydrate derivative biosynthetic process"/>
    <property type="evidence" value="ECO:0007669"/>
    <property type="project" value="UniProtKB-ARBA"/>
</dbReference>
<dbReference type="PANTHER" id="PTHR45947">
    <property type="entry name" value="SULFOQUINOVOSYL TRANSFERASE SQD2"/>
    <property type="match status" value="1"/>
</dbReference>
<dbReference type="EMBL" id="VLTK01000001">
    <property type="protein sequence ID" value="TSI19633.1"/>
    <property type="molecule type" value="Genomic_DNA"/>
</dbReference>
<evidence type="ECO:0000256" key="2">
    <source>
        <dbReference type="ARBA" id="ARBA00022679"/>
    </source>
</evidence>
<dbReference type="InterPro" id="IPR001296">
    <property type="entry name" value="Glyco_trans_1"/>
</dbReference>
<dbReference type="InterPro" id="IPR050194">
    <property type="entry name" value="Glycosyltransferase_grp1"/>
</dbReference>
<dbReference type="Pfam" id="PF00534">
    <property type="entry name" value="Glycos_transf_1"/>
    <property type="match status" value="1"/>
</dbReference>
<accession>A0A556CQE5</accession>
<feature type="domain" description="Glycosyl transferase family 1" evidence="4">
    <location>
        <begin position="241"/>
        <end position="387"/>
    </location>
</feature>
<proteinExistence type="predicted"/>
<dbReference type="PANTHER" id="PTHR45947:SF14">
    <property type="entry name" value="SLL1723 PROTEIN"/>
    <property type="match status" value="1"/>
</dbReference>
<sequence length="466" mass="50484">MQAEHALTHGPTTAHLNTKRAYVLKMYPRFSETFIVSEILAREAAGEELIIFSLRPSTDTRFHPELARVKAPVIHVERPSSARSFWQTWQENMQDPRIAAGLRAHLGDIAELSHDDAVQAAAVARLALDHEVTHLHAHFASVATTVARAASALTGIAYSFTTHAKDIFHESVELDDLSRKVADADHVIAISDYNHSYLRRTLGPELSERIVVVRNGLELDRFPYRPEIAERPSGAAQAIPSLLAVGRLVEKKGFAHLLTALARLRDSGLPCHLDLVGTGPLEDELRELIVTSHLTELVDMHGALTQSEVREMFVSHDLLVAPFVVGADGNADGLPTVLLEGMATGIPCIAGTVTAVPEVIINDETGWLVEGDAPDQIAATIAEVVHRLQKNPASVREITDAARRLVCREHDSRSQARELADLVTGAIATETPAAHVLGQAASNTGHPAPNSGEATPNADRELEHVS</sequence>
<dbReference type="Proteomes" id="UP000316406">
    <property type="component" value="Unassembled WGS sequence"/>
</dbReference>
<evidence type="ECO:0000256" key="1">
    <source>
        <dbReference type="ARBA" id="ARBA00022676"/>
    </source>
</evidence>